<name>A0A139ABP7_GONPJ</name>
<sequence length="209" mass="22728">MTISSTQATSFAQAWVAVWNSHDLDRILSHYADHVEMTSPLAASLGLGERGTVKGKEALRAYWRRGLDANPGLRFELVEVCAGVSTVGIVYRNHKSQLVVETVVLDENGVVIKAEAMYSIPNSGKIALDVTILAGIKAFPPFSVQIPSFGGCTHRVNPRFHRTTYRTPEGRTVIKGIAGSVDVWAPLSFLELATKEPERLGTEIAIILA</sequence>
<protein>
    <recommendedName>
        <fullName evidence="1">SnoaL-like domain-containing protein</fullName>
    </recommendedName>
</protein>
<dbReference type="SUPFAM" id="SSF54427">
    <property type="entry name" value="NTF2-like"/>
    <property type="match status" value="1"/>
</dbReference>
<keyword evidence="3" id="KW-1185">Reference proteome</keyword>
<dbReference type="InterPro" id="IPR032710">
    <property type="entry name" value="NTF2-like_dom_sf"/>
</dbReference>
<organism evidence="2 3">
    <name type="scientific">Gonapodya prolifera (strain JEL478)</name>
    <name type="common">Monoblepharis prolifera</name>
    <dbReference type="NCBI Taxonomy" id="1344416"/>
    <lineage>
        <taxon>Eukaryota</taxon>
        <taxon>Fungi</taxon>
        <taxon>Fungi incertae sedis</taxon>
        <taxon>Chytridiomycota</taxon>
        <taxon>Chytridiomycota incertae sedis</taxon>
        <taxon>Monoblepharidomycetes</taxon>
        <taxon>Monoblepharidales</taxon>
        <taxon>Gonapodyaceae</taxon>
        <taxon>Gonapodya</taxon>
    </lineage>
</organism>
<dbReference type="Pfam" id="PF12680">
    <property type="entry name" value="SnoaL_2"/>
    <property type="match status" value="1"/>
</dbReference>
<dbReference type="InterPro" id="IPR037401">
    <property type="entry name" value="SnoaL-like"/>
</dbReference>
<proteinExistence type="predicted"/>
<evidence type="ECO:0000259" key="1">
    <source>
        <dbReference type="Pfam" id="PF12680"/>
    </source>
</evidence>
<dbReference type="Gene3D" id="3.10.450.50">
    <property type="match status" value="1"/>
</dbReference>
<dbReference type="Proteomes" id="UP000070544">
    <property type="component" value="Unassembled WGS sequence"/>
</dbReference>
<dbReference type="EMBL" id="KQ965771">
    <property type="protein sequence ID" value="KXS14148.1"/>
    <property type="molecule type" value="Genomic_DNA"/>
</dbReference>
<accession>A0A139ABP7</accession>
<reference evidence="2 3" key="1">
    <citation type="journal article" date="2015" name="Genome Biol. Evol.">
        <title>Phylogenomic analyses indicate that early fungi evolved digesting cell walls of algal ancestors of land plants.</title>
        <authorList>
            <person name="Chang Y."/>
            <person name="Wang S."/>
            <person name="Sekimoto S."/>
            <person name="Aerts A.L."/>
            <person name="Choi C."/>
            <person name="Clum A."/>
            <person name="LaButti K.M."/>
            <person name="Lindquist E.A."/>
            <person name="Yee Ngan C."/>
            <person name="Ohm R.A."/>
            <person name="Salamov A.A."/>
            <person name="Grigoriev I.V."/>
            <person name="Spatafora J.W."/>
            <person name="Berbee M.L."/>
        </authorList>
    </citation>
    <scope>NUCLEOTIDE SEQUENCE [LARGE SCALE GENOMIC DNA]</scope>
    <source>
        <strain evidence="2 3">JEL478</strain>
    </source>
</reference>
<dbReference type="OrthoDB" id="9971334at2759"/>
<dbReference type="AlphaFoldDB" id="A0A139ABP7"/>
<evidence type="ECO:0000313" key="2">
    <source>
        <dbReference type="EMBL" id="KXS14148.1"/>
    </source>
</evidence>
<feature type="domain" description="SnoaL-like" evidence="1">
    <location>
        <begin position="13"/>
        <end position="127"/>
    </location>
</feature>
<gene>
    <name evidence="2" type="ORF">M427DRAFT_70836</name>
</gene>
<evidence type="ECO:0000313" key="3">
    <source>
        <dbReference type="Proteomes" id="UP000070544"/>
    </source>
</evidence>